<reference evidence="1 2" key="1">
    <citation type="journal article" date="2023" name="Plants (Basel)">
        <title>Bridging the Gap: Combining Genomics and Transcriptomics Approaches to Understand Stylosanthes scabra, an Orphan Legume from the Brazilian Caatinga.</title>
        <authorList>
            <person name="Ferreira-Neto J.R.C."/>
            <person name="da Silva M.D."/>
            <person name="Binneck E."/>
            <person name="de Melo N.F."/>
            <person name="da Silva R.H."/>
            <person name="de Melo A.L.T.M."/>
            <person name="Pandolfi V."/>
            <person name="Bustamante F.O."/>
            <person name="Brasileiro-Vidal A.C."/>
            <person name="Benko-Iseppon A.M."/>
        </authorList>
    </citation>
    <scope>NUCLEOTIDE SEQUENCE [LARGE SCALE GENOMIC DNA]</scope>
    <source>
        <tissue evidence="1">Leaves</tissue>
    </source>
</reference>
<dbReference type="Proteomes" id="UP001341840">
    <property type="component" value="Unassembled WGS sequence"/>
</dbReference>
<evidence type="ECO:0000313" key="1">
    <source>
        <dbReference type="EMBL" id="MED6185145.1"/>
    </source>
</evidence>
<sequence>MPLKSFIRRKLLSLLQPWLREEPQLDIQLGFRHSLAVAENLRFDVSVLNRLFDSPSCLFIKDLTIESVTLRFSPWHSPAFDIEVHGVRVVHSFQVPDEEVSARRSRSSKFDYTDYLRKRLEVLDPEGCSLHHVLESIVFADPERKDLTSSFLNLVMKNSNLEAHRINMEILFPIFNDEFMCFGEVKNFSAGSEDLDQKCLLRGLLTIILIPVREGSYMLNCTGFRVGFIGKNQPDRVLLSSDVHIFITLRDLQLVDCTLCFPELGFSFTPKDISVFLAIHKLLSDKHNEARSARELWRIVGTKIGHVTKIPMLSLQRLVGIIGQWKHYVDAYENLLLLIGYSTGATWKKSVSKMSHRKQVFSSARNHWKVISNIEKKLPVEGISLARRIARHRATLKVPSDCDEGCLATSKFVYPFLFVLMLIWKVVSKISCCLLNIFGKRIVQDSDIDGCLQSSTEVLYQRRCFVLNFGKIMVTLSQINEIQPSANEKLRSHTGLEYSYSLSICFRVDQLLLVTIKDIFGHRVFVSCGQMKVEPAPMILLPEASPMNMLNINEENGKEVTKESILWFEPAKSFILPETNVAQDEDICDPRVRSFMGKVSASWKGICSSFSESEIEYSEHPCFLCKFEISSTYQDNKSPHFGFCEFGFMLGKINLVLTQFLVSSVSLLASQIQHVCWVDKKEASDVPNIVHKAGNAWFNTYEYYAKQMIISLLQKLPQNHFHFGAFVDGPFVRFSLKREAGLDGQDINGIVSHDNFDVTFDFHDIEVAVGSPSLLDMKPLTDQFGHDAKADYITLEPCVVNIPKPDNDKYVSSGKISLGYYIHQNGLNVYLGELAEKHQIQLLVVKPITVQILSVR</sequence>
<comment type="caution">
    <text evidence="1">The sequence shown here is derived from an EMBL/GenBank/DDBJ whole genome shotgun (WGS) entry which is preliminary data.</text>
</comment>
<proteinExistence type="predicted"/>
<evidence type="ECO:0000313" key="2">
    <source>
        <dbReference type="Proteomes" id="UP001341840"/>
    </source>
</evidence>
<organism evidence="1 2">
    <name type="scientific">Stylosanthes scabra</name>
    <dbReference type="NCBI Taxonomy" id="79078"/>
    <lineage>
        <taxon>Eukaryota</taxon>
        <taxon>Viridiplantae</taxon>
        <taxon>Streptophyta</taxon>
        <taxon>Embryophyta</taxon>
        <taxon>Tracheophyta</taxon>
        <taxon>Spermatophyta</taxon>
        <taxon>Magnoliopsida</taxon>
        <taxon>eudicotyledons</taxon>
        <taxon>Gunneridae</taxon>
        <taxon>Pentapetalae</taxon>
        <taxon>rosids</taxon>
        <taxon>fabids</taxon>
        <taxon>Fabales</taxon>
        <taxon>Fabaceae</taxon>
        <taxon>Papilionoideae</taxon>
        <taxon>50 kb inversion clade</taxon>
        <taxon>dalbergioids sensu lato</taxon>
        <taxon>Dalbergieae</taxon>
        <taxon>Pterocarpus clade</taxon>
        <taxon>Stylosanthes</taxon>
    </lineage>
</organism>
<dbReference type="EMBL" id="JASCZI010181653">
    <property type="protein sequence ID" value="MED6185145.1"/>
    <property type="molecule type" value="Genomic_DNA"/>
</dbReference>
<accession>A0ABU6WH12</accession>
<keyword evidence="2" id="KW-1185">Reference proteome</keyword>
<protein>
    <submittedName>
        <fullName evidence="1">Uncharacterized protein</fullName>
    </submittedName>
</protein>
<gene>
    <name evidence="1" type="ORF">PIB30_054180</name>
</gene>
<name>A0ABU6WH12_9FABA</name>